<dbReference type="RefSeq" id="WP_382410172.1">
    <property type="nucleotide sequence ID" value="NZ_JBHSGU010000017.1"/>
</dbReference>
<reference evidence="2" key="1">
    <citation type="journal article" date="2019" name="Int. J. Syst. Evol. Microbiol.">
        <title>The Global Catalogue of Microorganisms (GCM) 10K type strain sequencing project: providing services to taxonomists for standard genome sequencing and annotation.</title>
        <authorList>
            <consortium name="The Broad Institute Genomics Platform"/>
            <consortium name="The Broad Institute Genome Sequencing Center for Infectious Disease"/>
            <person name="Wu L."/>
            <person name="Ma J."/>
        </authorList>
    </citation>
    <scope>NUCLEOTIDE SEQUENCE [LARGE SCALE GENOMIC DNA]</scope>
    <source>
        <strain evidence="2">KACC 12507</strain>
    </source>
</reference>
<dbReference type="Proteomes" id="UP001595897">
    <property type="component" value="Unassembled WGS sequence"/>
</dbReference>
<dbReference type="EMBL" id="JBHSGU010000017">
    <property type="protein sequence ID" value="MFC4701568.1"/>
    <property type="molecule type" value="Genomic_DNA"/>
</dbReference>
<accession>A0ABV9M1J1</accession>
<organism evidence="1 2">
    <name type="scientific">Glaciecola siphonariae</name>
    <dbReference type="NCBI Taxonomy" id="521012"/>
    <lineage>
        <taxon>Bacteria</taxon>
        <taxon>Pseudomonadati</taxon>
        <taxon>Pseudomonadota</taxon>
        <taxon>Gammaproteobacteria</taxon>
        <taxon>Alteromonadales</taxon>
        <taxon>Alteromonadaceae</taxon>
        <taxon>Glaciecola</taxon>
    </lineage>
</organism>
<gene>
    <name evidence="1" type="ORF">ACFO4O_15530</name>
</gene>
<dbReference type="InterPro" id="IPR045617">
    <property type="entry name" value="DUF6445"/>
</dbReference>
<dbReference type="Pfam" id="PF20043">
    <property type="entry name" value="DUF6445"/>
    <property type="match status" value="1"/>
</dbReference>
<name>A0ABV9M1J1_9ALTE</name>
<comment type="caution">
    <text evidence="1">The sequence shown here is derived from an EMBL/GenBank/DDBJ whole genome shotgun (WGS) entry which is preliminary data.</text>
</comment>
<keyword evidence="2" id="KW-1185">Reference proteome</keyword>
<evidence type="ECO:0000313" key="2">
    <source>
        <dbReference type="Proteomes" id="UP001595897"/>
    </source>
</evidence>
<protein>
    <submittedName>
        <fullName evidence="1">DUF6445 family protein</fullName>
    </submittedName>
</protein>
<proteinExistence type="predicted"/>
<evidence type="ECO:0000313" key="1">
    <source>
        <dbReference type="EMBL" id="MFC4701568.1"/>
    </source>
</evidence>
<sequence>MFELNPKMQVMIENIGHENTSVIIVDDFFINYDLAIQEAGQAAYSARREDVGAFYPGVRAPLRKDYGLPILQFAAKTLHQRLRLSRNMQVVPMNANYSLLTKQPQDMELAQCVPHFDTSEPNCFAVLHYMNPGVFGGTGFYRHRPSGYENITSHRESSYFASMQQVFDSKGAPKRQYFTDSDHHYELIHKVDYKPNRFVAYPTSILHSAYIDQPERDICEDPVKGRLSSNFLFKFQSKHVEAGKQK</sequence>